<dbReference type="Pfam" id="PF18348">
    <property type="entry name" value="SH3_16"/>
    <property type="match status" value="1"/>
</dbReference>
<dbReference type="EMBL" id="JBDIZK010000003">
    <property type="protein sequence ID" value="MEN3746869.1"/>
    <property type="molecule type" value="Genomic_DNA"/>
</dbReference>
<dbReference type="InterPro" id="IPR041382">
    <property type="entry name" value="SH3_16"/>
</dbReference>
<protein>
    <submittedName>
        <fullName evidence="2">SH3 domain-containing protein</fullName>
    </submittedName>
</protein>
<evidence type="ECO:0000313" key="3">
    <source>
        <dbReference type="Proteomes" id="UP001427805"/>
    </source>
</evidence>
<comment type="caution">
    <text evidence="2">The sequence shown here is derived from an EMBL/GenBank/DDBJ whole genome shotgun (WGS) entry which is preliminary data.</text>
</comment>
<dbReference type="RefSeq" id="WP_346245862.1">
    <property type="nucleotide sequence ID" value="NZ_JBDIZK010000003.1"/>
</dbReference>
<evidence type="ECO:0000313" key="2">
    <source>
        <dbReference type="EMBL" id="MEN3746869.1"/>
    </source>
</evidence>
<gene>
    <name evidence="2" type="ORF">TPR58_06805</name>
</gene>
<feature type="domain" description="Bacterial dipeptidyl-peptidase SH3" evidence="1">
    <location>
        <begin position="74"/>
        <end position="122"/>
    </location>
</feature>
<keyword evidence="3" id="KW-1185">Reference proteome</keyword>
<sequence>MQNSGISSLEAASASLSSAGATRKRFALTGVSPRIDPRVDAVRPDLADIRLADRVFAPHYAAPLTRSLARPVSLREGPKADSPVMTELKPGESFDILEFAGANAWGVASAAGLVGYIDAAALEGADK</sequence>
<organism evidence="2 3">
    <name type="scientific">Sphingomonas rustica</name>
    <dbReference type="NCBI Taxonomy" id="3103142"/>
    <lineage>
        <taxon>Bacteria</taxon>
        <taxon>Pseudomonadati</taxon>
        <taxon>Pseudomonadota</taxon>
        <taxon>Alphaproteobacteria</taxon>
        <taxon>Sphingomonadales</taxon>
        <taxon>Sphingomonadaceae</taxon>
        <taxon>Sphingomonas</taxon>
    </lineage>
</organism>
<accession>A0ABV0B5P6</accession>
<proteinExistence type="predicted"/>
<reference evidence="2 3" key="1">
    <citation type="submission" date="2024-05" db="EMBL/GenBank/DDBJ databases">
        <title>Sphingomonas sp. HF-S3 16S ribosomal RNA gene Genome sequencing and assembly.</title>
        <authorList>
            <person name="Lee H."/>
        </authorList>
    </citation>
    <scope>NUCLEOTIDE SEQUENCE [LARGE SCALE GENOMIC DNA]</scope>
    <source>
        <strain evidence="2 3">HF-S3</strain>
    </source>
</reference>
<evidence type="ECO:0000259" key="1">
    <source>
        <dbReference type="Pfam" id="PF18348"/>
    </source>
</evidence>
<dbReference type="Proteomes" id="UP001427805">
    <property type="component" value="Unassembled WGS sequence"/>
</dbReference>
<name>A0ABV0B5P6_9SPHN</name>